<dbReference type="AlphaFoldDB" id="A0A344UXU9"/>
<keyword evidence="3" id="KW-0804">Transcription</keyword>
<feature type="DNA-binding region" description="H-T-H motif" evidence="4">
    <location>
        <begin position="33"/>
        <end position="52"/>
    </location>
</feature>
<evidence type="ECO:0000259" key="5">
    <source>
        <dbReference type="PROSITE" id="PS50977"/>
    </source>
</evidence>
<dbReference type="PROSITE" id="PS50977">
    <property type="entry name" value="HTH_TETR_2"/>
    <property type="match status" value="1"/>
</dbReference>
<dbReference type="InterPro" id="IPR050109">
    <property type="entry name" value="HTH-type_TetR-like_transc_reg"/>
</dbReference>
<dbReference type="RefSeq" id="WP_114045855.1">
    <property type="nucleotide sequence ID" value="NZ_CP025198.1"/>
</dbReference>
<dbReference type="Gene3D" id="1.10.357.10">
    <property type="entry name" value="Tetracycline Repressor, domain 2"/>
    <property type="match status" value="1"/>
</dbReference>
<keyword evidence="2 4" id="KW-0238">DNA-binding</keyword>
<evidence type="ECO:0000256" key="3">
    <source>
        <dbReference type="ARBA" id="ARBA00023163"/>
    </source>
</evidence>
<dbReference type="PRINTS" id="PR00455">
    <property type="entry name" value="HTHTETR"/>
</dbReference>
<name>A0A344UXU9_9ACTN</name>
<dbReference type="OrthoDB" id="5242390at2"/>
<gene>
    <name evidence="6" type="primary">mtrR</name>
    <name evidence="6" type="ORF">JS278_02963</name>
</gene>
<dbReference type="InterPro" id="IPR001647">
    <property type="entry name" value="HTH_TetR"/>
</dbReference>
<dbReference type="GO" id="GO:0000976">
    <property type="term" value="F:transcription cis-regulatory region binding"/>
    <property type="evidence" value="ECO:0007669"/>
    <property type="project" value="TreeGrafter"/>
</dbReference>
<dbReference type="Proteomes" id="UP000251995">
    <property type="component" value="Chromosome"/>
</dbReference>
<dbReference type="KEGG" id="acij:JS278_02963"/>
<dbReference type="InterPro" id="IPR009057">
    <property type="entry name" value="Homeodomain-like_sf"/>
</dbReference>
<sequence length="195" mass="21151">MPKRSSEHLAARREHIATAAEEVLVDNGVAGFSTTAVCRRAGVSMGNLYAYFPSKEDLLDVLVTRAFQARQQWLDADSLPELRARLRDLIAFLQTPDGYRSARLDVELGLVARTHRRPADTLSSSTLHDAIEATLARLVSPTTDPDNSGIATDGLTALVAGWSYLVSLGQGVPDHAIESVDRFLALLEAPDPSKD</sequence>
<keyword evidence="7" id="KW-1185">Reference proteome</keyword>
<dbReference type="InterPro" id="IPR023772">
    <property type="entry name" value="DNA-bd_HTH_TetR-type_CS"/>
</dbReference>
<feature type="domain" description="HTH tetR-type" evidence="5">
    <location>
        <begin position="10"/>
        <end position="70"/>
    </location>
</feature>
<dbReference type="GO" id="GO:0003700">
    <property type="term" value="F:DNA-binding transcription factor activity"/>
    <property type="evidence" value="ECO:0007669"/>
    <property type="project" value="TreeGrafter"/>
</dbReference>
<evidence type="ECO:0000313" key="6">
    <source>
        <dbReference type="EMBL" id="AXE40097.1"/>
    </source>
</evidence>
<organism evidence="6 7">
    <name type="scientific">Acidipropionibacterium virtanenii</name>
    <dbReference type="NCBI Taxonomy" id="2057246"/>
    <lineage>
        <taxon>Bacteria</taxon>
        <taxon>Bacillati</taxon>
        <taxon>Actinomycetota</taxon>
        <taxon>Actinomycetes</taxon>
        <taxon>Propionibacteriales</taxon>
        <taxon>Propionibacteriaceae</taxon>
        <taxon>Acidipropionibacterium</taxon>
    </lineage>
</organism>
<dbReference type="PROSITE" id="PS01081">
    <property type="entry name" value="HTH_TETR_1"/>
    <property type="match status" value="1"/>
</dbReference>
<protein>
    <submittedName>
        <fullName evidence="6">HTH-type transcriptional regulator MtrR</fullName>
    </submittedName>
</protein>
<accession>A0A344UXU9</accession>
<dbReference type="Pfam" id="PF00440">
    <property type="entry name" value="TetR_N"/>
    <property type="match status" value="1"/>
</dbReference>
<proteinExistence type="predicted"/>
<dbReference type="SUPFAM" id="SSF46689">
    <property type="entry name" value="Homeodomain-like"/>
    <property type="match status" value="1"/>
</dbReference>
<evidence type="ECO:0000313" key="7">
    <source>
        <dbReference type="Proteomes" id="UP000251995"/>
    </source>
</evidence>
<evidence type="ECO:0000256" key="4">
    <source>
        <dbReference type="PROSITE-ProRule" id="PRU00335"/>
    </source>
</evidence>
<evidence type="ECO:0000256" key="1">
    <source>
        <dbReference type="ARBA" id="ARBA00023015"/>
    </source>
</evidence>
<dbReference type="EMBL" id="CP025198">
    <property type="protein sequence ID" value="AXE40097.1"/>
    <property type="molecule type" value="Genomic_DNA"/>
</dbReference>
<reference evidence="6 7" key="1">
    <citation type="submission" date="2017-12" db="EMBL/GenBank/DDBJ databases">
        <title>The whole genome sequence of the Acidipropionibacterium virtanenii sp. nov. type strain JS278.</title>
        <authorList>
            <person name="Laine P."/>
            <person name="Deptula P."/>
            <person name="Varmanen P."/>
            <person name="Auvinen P."/>
        </authorList>
    </citation>
    <scope>NUCLEOTIDE SEQUENCE [LARGE SCALE GENOMIC DNA]</scope>
    <source>
        <strain evidence="6 7">JS278</strain>
    </source>
</reference>
<keyword evidence="1" id="KW-0805">Transcription regulation</keyword>
<dbReference type="PANTHER" id="PTHR30055">
    <property type="entry name" value="HTH-TYPE TRANSCRIPTIONAL REGULATOR RUTR"/>
    <property type="match status" value="1"/>
</dbReference>
<dbReference type="PANTHER" id="PTHR30055:SF234">
    <property type="entry name" value="HTH-TYPE TRANSCRIPTIONAL REGULATOR BETI"/>
    <property type="match status" value="1"/>
</dbReference>
<evidence type="ECO:0000256" key="2">
    <source>
        <dbReference type="ARBA" id="ARBA00023125"/>
    </source>
</evidence>